<keyword evidence="6 8" id="KW-1133">Transmembrane helix</keyword>
<evidence type="ECO:0000256" key="2">
    <source>
        <dbReference type="ARBA" id="ARBA00007998"/>
    </source>
</evidence>
<evidence type="ECO:0000256" key="1">
    <source>
        <dbReference type="ARBA" id="ARBA00004141"/>
    </source>
</evidence>
<evidence type="ECO:0000256" key="4">
    <source>
        <dbReference type="ARBA" id="ARBA00022544"/>
    </source>
</evidence>
<feature type="transmembrane region" description="Helical" evidence="8">
    <location>
        <begin position="265"/>
        <end position="287"/>
    </location>
</feature>
<feature type="transmembrane region" description="Helical" evidence="8">
    <location>
        <begin position="81"/>
        <end position="106"/>
    </location>
</feature>
<organism evidence="9 10">
    <name type="scientific">Cohnella phaseoli</name>
    <dbReference type="NCBI Taxonomy" id="456490"/>
    <lineage>
        <taxon>Bacteria</taxon>
        <taxon>Bacillati</taxon>
        <taxon>Bacillota</taxon>
        <taxon>Bacilli</taxon>
        <taxon>Bacillales</taxon>
        <taxon>Paenibacillaceae</taxon>
        <taxon>Cohnella</taxon>
    </lineage>
</organism>
<gene>
    <name evidence="9" type="ORF">DFP98_12512</name>
</gene>
<keyword evidence="7 8" id="KW-0472">Membrane</keyword>
<evidence type="ECO:0000256" key="6">
    <source>
        <dbReference type="ARBA" id="ARBA00022989"/>
    </source>
</evidence>
<keyword evidence="5 8" id="KW-0812">Transmembrane</keyword>
<dbReference type="GO" id="GO:0009847">
    <property type="term" value="P:spore germination"/>
    <property type="evidence" value="ECO:0007669"/>
    <property type="project" value="InterPro"/>
</dbReference>
<feature type="transmembrane region" description="Helical" evidence="8">
    <location>
        <begin position="12"/>
        <end position="35"/>
    </location>
</feature>
<keyword evidence="10" id="KW-1185">Reference proteome</keyword>
<evidence type="ECO:0000256" key="7">
    <source>
        <dbReference type="ARBA" id="ARBA00023136"/>
    </source>
</evidence>
<reference evidence="9 10" key="1">
    <citation type="submission" date="2018-07" db="EMBL/GenBank/DDBJ databases">
        <title>Genomic Encyclopedia of Type Strains, Phase III (KMG-III): the genomes of soil and plant-associated and newly described type strains.</title>
        <authorList>
            <person name="Whitman W."/>
        </authorList>
    </citation>
    <scope>NUCLEOTIDE SEQUENCE [LARGE SCALE GENOMIC DNA]</scope>
    <source>
        <strain evidence="9 10">CECT 7287</strain>
    </source>
</reference>
<comment type="similarity">
    <text evidence="2">Belongs to the amino acid-polyamine-organocation (APC) superfamily. Spore germination protein (SGP) (TC 2.A.3.9) family.</text>
</comment>
<accession>A0A3D9IP08</accession>
<protein>
    <submittedName>
        <fullName evidence="9">Spore germination protein KB</fullName>
    </submittedName>
</protein>
<evidence type="ECO:0000256" key="5">
    <source>
        <dbReference type="ARBA" id="ARBA00022692"/>
    </source>
</evidence>
<dbReference type="EMBL" id="QRDZ01000025">
    <property type="protein sequence ID" value="RED63465.1"/>
    <property type="molecule type" value="Genomic_DNA"/>
</dbReference>
<evidence type="ECO:0000313" key="9">
    <source>
        <dbReference type="EMBL" id="RED63465.1"/>
    </source>
</evidence>
<feature type="transmembrane region" description="Helical" evidence="8">
    <location>
        <begin position="183"/>
        <end position="206"/>
    </location>
</feature>
<dbReference type="PANTHER" id="PTHR34975:SF2">
    <property type="entry name" value="SPORE GERMINATION PROTEIN A2"/>
    <property type="match status" value="1"/>
</dbReference>
<dbReference type="GO" id="GO:0016020">
    <property type="term" value="C:membrane"/>
    <property type="evidence" value="ECO:0007669"/>
    <property type="project" value="UniProtKB-SubCell"/>
</dbReference>
<feature type="transmembrane region" description="Helical" evidence="8">
    <location>
        <begin position="41"/>
        <end position="61"/>
    </location>
</feature>
<dbReference type="PANTHER" id="PTHR34975">
    <property type="entry name" value="SPORE GERMINATION PROTEIN A2"/>
    <property type="match status" value="1"/>
</dbReference>
<dbReference type="Gene3D" id="1.20.1740.10">
    <property type="entry name" value="Amino acid/polyamine transporter I"/>
    <property type="match status" value="1"/>
</dbReference>
<evidence type="ECO:0000313" key="10">
    <source>
        <dbReference type="Proteomes" id="UP000256977"/>
    </source>
</evidence>
<feature type="transmembrane region" description="Helical" evidence="8">
    <location>
        <begin position="145"/>
        <end position="163"/>
    </location>
</feature>
<feature type="transmembrane region" description="Helical" evidence="8">
    <location>
        <begin position="118"/>
        <end position="138"/>
    </location>
</feature>
<keyword evidence="4" id="KW-0309">Germination</keyword>
<proteinExistence type="inferred from homology"/>
<dbReference type="AlphaFoldDB" id="A0A3D9IP08"/>
<comment type="caution">
    <text evidence="9">The sequence shown here is derived from an EMBL/GenBank/DDBJ whole genome shotgun (WGS) entry which is preliminary data.</text>
</comment>
<feature type="transmembrane region" description="Helical" evidence="8">
    <location>
        <begin position="308"/>
        <end position="325"/>
    </location>
</feature>
<evidence type="ECO:0000256" key="8">
    <source>
        <dbReference type="SAM" id="Phobius"/>
    </source>
</evidence>
<feature type="transmembrane region" description="Helical" evidence="8">
    <location>
        <begin position="218"/>
        <end position="245"/>
    </location>
</feature>
<feature type="transmembrane region" description="Helical" evidence="8">
    <location>
        <begin position="337"/>
        <end position="358"/>
    </location>
</feature>
<dbReference type="Proteomes" id="UP000256977">
    <property type="component" value="Unassembled WGS sequence"/>
</dbReference>
<dbReference type="Pfam" id="PF03845">
    <property type="entry name" value="Spore_permease"/>
    <property type="match status" value="1"/>
</dbReference>
<dbReference type="InterPro" id="IPR004761">
    <property type="entry name" value="Spore_GerAB"/>
</dbReference>
<evidence type="ECO:0000256" key="3">
    <source>
        <dbReference type="ARBA" id="ARBA00022448"/>
    </source>
</evidence>
<dbReference type="OrthoDB" id="2078716at2"/>
<name>A0A3D9IP08_9BACL</name>
<sequence>MIRKEKISVRQFCLIVAIFAIGTPILVIPAELAAIAKQDAWIVPLIGTVISLPFIGLYVAVGRLAPDKTLVEKLEWLLSKWIGKAVILAFAFFCFVNSSELLYYIGNFMSTQSMPNTPLLSLNILFALIIVMGIRLGIETLARTAELMFVLFIVLFIILVVFVSPQIEFDRIQPVLETKMNSLTWATLYFISVLSFPSFVLLMIFPSCVDRPKEASKAFYKGTIIGGVVIVTIIALCILVLGVEITSIQTFPSYALAKKINVGHFLQRIEIVMAIMWFISIFYRLTFYFYGAVESLAQVFGLKNSKSIVFPLGLLMVAMSLVVHPNMQHDIEYTHAWMPYGATFGLLLPLLLLGVYAVRKKKL</sequence>
<keyword evidence="3" id="KW-0813">Transport</keyword>
<comment type="subcellular location">
    <subcellularLocation>
        <location evidence="1">Membrane</location>
        <topology evidence="1">Multi-pass membrane protein</topology>
    </subcellularLocation>
</comment>
<dbReference type="RefSeq" id="WP_116063589.1">
    <property type="nucleotide sequence ID" value="NZ_QRDZ01000025.1"/>
</dbReference>
<dbReference type="NCBIfam" id="TIGR00912">
    <property type="entry name" value="2A0309"/>
    <property type="match status" value="1"/>
</dbReference>